<dbReference type="GO" id="GO:0004794">
    <property type="term" value="F:threonine deaminase activity"/>
    <property type="evidence" value="ECO:0007669"/>
    <property type="project" value="UniProtKB-EC"/>
</dbReference>
<evidence type="ECO:0000256" key="1">
    <source>
        <dbReference type="ARBA" id="ARBA00001933"/>
    </source>
</evidence>
<dbReference type="PANTHER" id="PTHR48078:SF6">
    <property type="entry name" value="L-THREONINE DEHYDRATASE CATABOLIC TDCB"/>
    <property type="match status" value="1"/>
</dbReference>
<accession>A0A0U0ZNF4</accession>
<dbReference type="Gene3D" id="3.40.50.1100">
    <property type="match status" value="2"/>
</dbReference>
<dbReference type="PANTHER" id="PTHR48078">
    <property type="entry name" value="THREONINE DEHYDRATASE, MITOCHONDRIAL-RELATED"/>
    <property type="match status" value="1"/>
</dbReference>
<dbReference type="GO" id="GO:0006567">
    <property type="term" value="P:L-threonine catabolic process"/>
    <property type="evidence" value="ECO:0007669"/>
    <property type="project" value="InterPro"/>
</dbReference>
<evidence type="ECO:0000256" key="3">
    <source>
        <dbReference type="ARBA" id="ARBA00012096"/>
    </source>
</evidence>
<dbReference type="InterPro" id="IPR036052">
    <property type="entry name" value="TrpB-like_PALP_sf"/>
</dbReference>
<dbReference type="CDD" id="cd04886">
    <property type="entry name" value="ACT_ThrD-II-like"/>
    <property type="match status" value="1"/>
</dbReference>
<proteinExistence type="inferred from homology"/>
<dbReference type="NCBIfam" id="TIGR01127">
    <property type="entry name" value="ilvA_1Cterm"/>
    <property type="match status" value="1"/>
</dbReference>
<dbReference type="EC" id="4.3.1.19" evidence="3"/>
<keyword evidence="5 7" id="KW-0456">Lyase</keyword>
<evidence type="ECO:0000256" key="5">
    <source>
        <dbReference type="ARBA" id="ARBA00023239"/>
    </source>
</evidence>
<reference evidence="7 8" key="1">
    <citation type="submission" date="2015-03" db="EMBL/GenBank/DDBJ databases">
        <authorList>
            <person name="Murphy D."/>
        </authorList>
    </citation>
    <scope>NUCLEOTIDE SEQUENCE [LARGE SCALE GENOMIC DNA]</scope>
    <source>
        <strain evidence="7 8">PAP088</strain>
    </source>
</reference>
<comment type="cofactor">
    <cofactor evidence="1">
        <name>pyridoxal 5'-phosphate</name>
        <dbReference type="ChEBI" id="CHEBI:597326"/>
    </cofactor>
</comment>
<dbReference type="FunFam" id="3.40.50.1100:FF:000007">
    <property type="entry name" value="L-threonine dehydratase catabolic TdcB"/>
    <property type="match status" value="1"/>
</dbReference>
<dbReference type="InterPro" id="IPR050147">
    <property type="entry name" value="Ser/Thr_Dehydratase"/>
</dbReference>
<dbReference type="InterPro" id="IPR005789">
    <property type="entry name" value="Thr_deHydtase_catblc"/>
</dbReference>
<evidence type="ECO:0000256" key="4">
    <source>
        <dbReference type="ARBA" id="ARBA00022898"/>
    </source>
</evidence>
<dbReference type="GO" id="GO:0009097">
    <property type="term" value="P:isoleucine biosynthetic process"/>
    <property type="evidence" value="ECO:0007669"/>
    <property type="project" value="TreeGrafter"/>
</dbReference>
<dbReference type="GO" id="GO:0006565">
    <property type="term" value="P:L-serine catabolic process"/>
    <property type="evidence" value="ECO:0007669"/>
    <property type="project" value="TreeGrafter"/>
</dbReference>
<dbReference type="Pfam" id="PF00291">
    <property type="entry name" value="PALP"/>
    <property type="match status" value="1"/>
</dbReference>
<evidence type="ECO:0000313" key="8">
    <source>
        <dbReference type="Proteomes" id="UP000045782"/>
    </source>
</evidence>
<evidence type="ECO:0000259" key="6">
    <source>
        <dbReference type="Pfam" id="PF00291"/>
    </source>
</evidence>
<feature type="domain" description="Tryptophan synthase beta chain-like PALP" evidence="6">
    <location>
        <begin position="30"/>
        <end position="319"/>
    </location>
</feature>
<protein>
    <recommendedName>
        <fullName evidence="3">threonine ammonia-lyase</fullName>
        <ecNumber evidence="3">4.3.1.19</ecNumber>
    </recommendedName>
</protein>
<sequence>MMPGMAMETSGATGLVTVQEIQEVAERLAPVIRRTPMVAFRALSDRCGHEVRLKCENLQRTGSFKPRGAYNRISQLPGEQRVNGVVAASAGNHAQGVAWAATTLGIPSTVFMPVGAALPKIVATRAYGATVHLTGSTIDDALLAATEFAAETGAVLIHPFDHRDVVAGQATVGLEILEQLPEVGTIVVPAGGGGLVAGVAAVVKAARPEVRIVAVQAAGAAAWPVSLQAGHPVALESMDTMADGIAVGKPGAVPFEHVAALVDDVVTVSEEALSRGLLLCLERAKLVVEPAGAAAVAALLTLSAEELGLTGPVCAVLSGGNIDPLLLTHVITHGLRAAGRYLTVRVTVADAPGGLSGLLDVFRASGASVVDVTHWRNSERLRLGEVDVLATVETRGPEHRQAVLDAIVAAGLTVQEER</sequence>
<dbReference type="AlphaFoldDB" id="A0A0U0ZNF4"/>
<name>A0A0U0ZNF4_9MYCO</name>
<dbReference type="GO" id="GO:0003941">
    <property type="term" value="F:L-serine ammonia-lyase activity"/>
    <property type="evidence" value="ECO:0007669"/>
    <property type="project" value="TreeGrafter"/>
</dbReference>
<dbReference type="InterPro" id="IPR001926">
    <property type="entry name" value="TrpB-like_PALP"/>
</dbReference>
<dbReference type="CDD" id="cd01562">
    <property type="entry name" value="Thr-dehyd"/>
    <property type="match status" value="1"/>
</dbReference>
<gene>
    <name evidence="7" type="primary">tdcB</name>
    <name evidence="7" type="ORF">ERS075579_03042</name>
</gene>
<evidence type="ECO:0000313" key="7">
    <source>
        <dbReference type="EMBL" id="CPV58917.1"/>
    </source>
</evidence>
<dbReference type="EMBL" id="CSWP01000006">
    <property type="protein sequence ID" value="CPV58917.1"/>
    <property type="molecule type" value="Genomic_DNA"/>
</dbReference>
<dbReference type="InterPro" id="IPR044561">
    <property type="entry name" value="ACT_ThrD-II-like"/>
</dbReference>
<evidence type="ECO:0000256" key="2">
    <source>
        <dbReference type="ARBA" id="ARBA00010869"/>
    </source>
</evidence>
<organism evidence="7 8">
    <name type="scientific">Mycobacteroides abscessus</name>
    <dbReference type="NCBI Taxonomy" id="36809"/>
    <lineage>
        <taxon>Bacteria</taxon>
        <taxon>Bacillati</taxon>
        <taxon>Actinomycetota</taxon>
        <taxon>Actinomycetes</taxon>
        <taxon>Mycobacteriales</taxon>
        <taxon>Mycobacteriaceae</taxon>
        <taxon>Mycobacteroides</taxon>
    </lineage>
</organism>
<dbReference type="SUPFAM" id="SSF53686">
    <property type="entry name" value="Tryptophan synthase beta subunit-like PLP-dependent enzymes"/>
    <property type="match status" value="1"/>
</dbReference>
<dbReference type="Proteomes" id="UP000045782">
    <property type="component" value="Unassembled WGS sequence"/>
</dbReference>
<keyword evidence="4" id="KW-0663">Pyridoxal phosphate</keyword>
<comment type="similarity">
    <text evidence="2">Belongs to the serine/threonine dehydratase family.</text>
</comment>